<dbReference type="eggNOG" id="ENOG502SBGU">
    <property type="taxonomic scope" value="Eukaryota"/>
</dbReference>
<accession>M4BS77</accession>
<dbReference type="GO" id="GO:0005958">
    <property type="term" value="C:DNA-dependent protein kinase-DNA ligase 4 complex"/>
    <property type="evidence" value="ECO:0007669"/>
    <property type="project" value="TreeGrafter"/>
</dbReference>
<proteinExistence type="predicted"/>
<dbReference type="PANTHER" id="PTHR28559:SF1">
    <property type="entry name" value="DNA REPAIR PROTEIN XRCC4"/>
    <property type="match status" value="1"/>
</dbReference>
<sequence length="327" mass="36746">MVDPPMLYEANVAPCHKPQALDCSDVEYVAAVESALLSSHFDASTRRFDLRWCKRKRILTLMERTSVAMKFCTIEFHVTSESPEAWRHLLRQVTMRQRDMEKSIADTESSVQQMEVLVRRKEALLETALVAKQKVEDQFVQNFCALLNTKKDEIKRLQLELLAGKGMHIADTKTLTGKRKLTLARKKATGAKLQRKREEEKEKEHSSESSEGKFTAVDDGIDEKEQIGKDCLKANAIKAYSALPPTSRLGSVEISAGEDLLSSMNAIIDCEEEKNDDALQEQEFEGDKAITSELGPTYAPSQVVSPPKEQADEAVNSLDEDMFDMLS</sequence>
<reference evidence="3" key="1">
    <citation type="journal article" date="2010" name="Science">
        <title>Signatures of adaptation to obligate biotrophy in the Hyaloperonospora arabidopsidis genome.</title>
        <authorList>
            <person name="Baxter L."/>
            <person name="Tripathy S."/>
            <person name="Ishaque N."/>
            <person name="Boot N."/>
            <person name="Cabral A."/>
            <person name="Kemen E."/>
            <person name="Thines M."/>
            <person name="Ah-Fong A."/>
            <person name="Anderson R."/>
            <person name="Badejoko W."/>
            <person name="Bittner-Eddy P."/>
            <person name="Boore J.L."/>
            <person name="Chibucos M.C."/>
            <person name="Coates M."/>
            <person name="Dehal P."/>
            <person name="Delehaunty K."/>
            <person name="Dong S."/>
            <person name="Downton P."/>
            <person name="Dumas B."/>
            <person name="Fabro G."/>
            <person name="Fronick C."/>
            <person name="Fuerstenberg S.I."/>
            <person name="Fulton L."/>
            <person name="Gaulin E."/>
            <person name="Govers F."/>
            <person name="Hughes L."/>
            <person name="Humphray S."/>
            <person name="Jiang R.H."/>
            <person name="Judelson H."/>
            <person name="Kamoun S."/>
            <person name="Kyung K."/>
            <person name="Meijer H."/>
            <person name="Minx P."/>
            <person name="Morris P."/>
            <person name="Nelson J."/>
            <person name="Phuntumart V."/>
            <person name="Qutob D."/>
            <person name="Rehmany A."/>
            <person name="Rougon-Cardoso A."/>
            <person name="Ryden P."/>
            <person name="Torto-Alalibo T."/>
            <person name="Studholme D."/>
            <person name="Wang Y."/>
            <person name="Win J."/>
            <person name="Wood J."/>
            <person name="Clifton S.W."/>
            <person name="Rogers J."/>
            <person name="Van den Ackerveken G."/>
            <person name="Jones J.D."/>
            <person name="McDowell J.M."/>
            <person name="Beynon J."/>
            <person name="Tyler B.M."/>
        </authorList>
    </citation>
    <scope>NUCLEOTIDE SEQUENCE [LARGE SCALE GENOMIC DNA]</scope>
    <source>
        <strain evidence="3">Emoy2</strain>
    </source>
</reference>
<dbReference type="GO" id="GO:0006303">
    <property type="term" value="P:double-strand break repair via nonhomologous end joining"/>
    <property type="evidence" value="ECO:0007669"/>
    <property type="project" value="TreeGrafter"/>
</dbReference>
<dbReference type="EMBL" id="JH598696">
    <property type="status" value="NOT_ANNOTATED_CDS"/>
    <property type="molecule type" value="Genomic_DNA"/>
</dbReference>
<dbReference type="GO" id="GO:0032807">
    <property type="term" value="C:DNA ligase IV complex"/>
    <property type="evidence" value="ECO:0007669"/>
    <property type="project" value="TreeGrafter"/>
</dbReference>
<organism evidence="2 3">
    <name type="scientific">Hyaloperonospora arabidopsidis (strain Emoy2)</name>
    <name type="common">Downy mildew agent</name>
    <name type="synonym">Peronospora arabidopsidis</name>
    <dbReference type="NCBI Taxonomy" id="559515"/>
    <lineage>
        <taxon>Eukaryota</taxon>
        <taxon>Sar</taxon>
        <taxon>Stramenopiles</taxon>
        <taxon>Oomycota</taxon>
        <taxon>Peronosporomycetes</taxon>
        <taxon>Peronosporales</taxon>
        <taxon>Peronosporaceae</taxon>
        <taxon>Hyaloperonospora</taxon>
    </lineage>
</organism>
<feature type="region of interest" description="Disordered" evidence="1">
    <location>
        <begin position="292"/>
        <end position="312"/>
    </location>
</feature>
<dbReference type="GO" id="GO:0003677">
    <property type="term" value="F:DNA binding"/>
    <property type="evidence" value="ECO:0007669"/>
    <property type="project" value="InterPro"/>
</dbReference>
<dbReference type="InterPro" id="IPR010585">
    <property type="entry name" value="DNA_repair_prot_XRCC4"/>
</dbReference>
<feature type="region of interest" description="Disordered" evidence="1">
    <location>
        <begin position="186"/>
        <end position="218"/>
    </location>
</feature>
<dbReference type="HOGENOM" id="CLU_060455_0_0_1"/>
<evidence type="ECO:0000313" key="3">
    <source>
        <dbReference type="Proteomes" id="UP000011713"/>
    </source>
</evidence>
<protein>
    <submittedName>
        <fullName evidence="2">Uncharacterized protein</fullName>
    </submittedName>
</protein>
<reference evidence="2" key="2">
    <citation type="submission" date="2015-06" db="UniProtKB">
        <authorList>
            <consortium name="EnsemblProtists"/>
        </authorList>
    </citation>
    <scope>IDENTIFICATION</scope>
    <source>
        <strain evidence="2">Emoy2</strain>
    </source>
</reference>
<dbReference type="PANTHER" id="PTHR28559">
    <property type="entry name" value="DNA REPAIR PROTEIN XRCC4"/>
    <property type="match status" value="1"/>
</dbReference>
<dbReference type="OMA" id="XESSKES"/>
<name>M4BS77_HYAAE</name>
<dbReference type="InParanoid" id="M4BS77"/>
<dbReference type="VEuPathDB" id="FungiDB:HpaG809268"/>
<dbReference type="SUPFAM" id="SSF58022">
    <property type="entry name" value="XRCC4, C-terminal oligomerization domain"/>
    <property type="match status" value="1"/>
</dbReference>
<evidence type="ECO:0000313" key="2">
    <source>
        <dbReference type="EnsemblProtists" id="HpaP809268"/>
    </source>
</evidence>
<dbReference type="GO" id="GO:0006310">
    <property type="term" value="P:DNA recombination"/>
    <property type="evidence" value="ECO:0007669"/>
    <property type="project" value="InterPro"/>
</dbReference>
<dbReference type="EnsemblProtists" id="HpaT809268">
    <property type="protein sequence ID" value="HpaP809268"/>
    <property type="gene ID" value="HpaG809268"/>
</dbReference>
<keyword evidence="3" id="KW-1185">Reference proteome</keyword>
<feature type="compositionally biased region" description="Basic residues" evidence="1">
    <location>
        <begin position="186"/>
        <end position="195"/>
    </location>
</feature>
<dbReference type="AlphaFoldDB" id="M4BS77"/>
<dbReference type="GO" id="GO:0010165">
    <property type="term" value="P:response to X-ray"/>
    <property type="evidence" value="ECO:0007669"/>
    <property type="project" value="TreeGrafter"/>
</dbReference>
<feature type="compositionally biased region" description="Basic and acidic residues" evidence="1">
    <location>
        <begin position="196"/>
        <end position="211"/>
    </location>
</feature>
<evidence type="ECO:0000256" key="1">
    <source>
        <dbReference type="SAM" id="MobiDB-lite"/>
    </source>
</evidence>
<dbReference type="Proteomes" id="UP000011713">
    <property type="component" value="Unassembled WGS sequence"/>
</dbReference>